<dbReference type="AlphaFoldDB" id="A0A931F6F7"/>
<feature type="compositionally biased region" description="Polar residues" evidence="1">
    <location>
        <begin position="269"/>
        <end position="281"/>
    </location>
</feature>
<feature type="region of interest" description="Disordered" evidence="1">
    <location>
        <begin position="177"/>
        <end position="407"/>
    </location>
</feature>
<accession>A0A931F6F7</accession>
<name>A0A931F6F7_9ACTN</name>
<dbReference type="Proteomes" id="UP000605361">
    <property type="component" value="Unassembled WGS sequence"/>
</dbReference>
<keyword evidence="3" id="KW-1185">Reference proteome</keyword>
<sequence>MSDYWTAALKDTRKPQVEDTMPVGGGDAESSDGVAALIQSTNPARIAEAGKNYRRIAEMCADSVDLLHLQAGRIAETLGGEALQGIFETIGELQRDLARISFAARSVGEPLVWYGEQVLPWFHNNVPRTGDVPVDDWFYDMVGEDNNGHALARHHLRQLNRFMGDAYGAIGGYVEQRSSAPQGGMVDPSLASPTGLQPLSGVGDPYAGSGLPGTPGFTQPDLQNPAMRDPSLTDPSLTDPSLKDPSLTDPSLKDPTLENPALKDPSLEDPSSQDPDASAQSPADLKNPALDTPDLKTPEPPHIPTATDLSSLPQTAPTQTGVPQTGVPQTGTGPGAPSGTAAVTQAGGATPPGAGRAGATGMPMGMIPPMMGGAPGGQERERERARFPLVEDEAFDSDDLGGPSVVA</sequence>
<dbReference type="EMBL" id="JADOGI010000262">
    <property type="protein sequence ID" value="MBF8193178.1"/>
    <property type="molecule type" value="Genomic_DNA"/>
</dbReference>
<protein>
    <submittedName>
        <fullName evidence="2">Uncharacterized protein</fullName>
    </submittedName>
</protein>
<dbReference type="RefSeq" id="WP_195902054.1">
    <property type="nucleotide sequence ID" value="NZ_JADOGI010000262.1"/>
</dbReference>
<evidence type="ECO:0000313" key="2">
    <source>
        <dbReference type="EMBL" id="MBF8193178.1"/>
    </source>
</evidence>
<organism evidence="2 3">
    <name type="scientific">Nonomuraea cypriaca</name>
    <dbReference type="NCBI Taxonomy" id="1187855"/>
    <lineage>
        <taxon>Bacteria</taxon>
        <taxon>Bacillati</taxon>
        <taxon>Actinomycetota</taxon>
        <taxon>Actinomycetes</taxon>
        <taxon>Streptosporangiales</taxon>
        <taxon>Streptosporangiaceae</taxon>
        <taxon>Nonomuraea</taxon>
    </lineage>
</organism>
<feature type="compositionally biased region" description="Acidic residues" evidence="1">
    <location>
        <begin position="390"/>
        <end position="399"/>
    </location>
</feature>
<proteinExistence type="predicted"/>
<feature type="compositionally biased region" description="Low complexity" evidence="1">
    <location>
        <begin position="317"/>
        <end position="372"/>
    </location>
</feature>
<gene>
    <name evidence="2" type="ORF">ITP53_47425</name>
</gene>
<feature type="compositionally biased region" description="Polar residues" evidence="1">
    <location>
        <begin position="307"/>
        <end position="316"/>
    </location>
</feature>
<evidence type="ECO:0000256" key="1">
    <source>
        <dbReference type="SAM" id="MobiDB-lite"/>
    </source>
</evidence>
<evidence type="ECO:0000313" key="3">
    <source>
        <dbReference type="Proteomes" id="UP000605361"/>
    </source>
</evidence>
<reference evidence="2" key="1">
    <citation type="submission" date="2020-11" db="EMBL/GenBank/DDBJ databases">
        <title>Whole-genome analyses of Nonomuraea sp. K274.</title>
        <authorList>
            <person name="Veyisoglu A."/>
        </authorList>
    </citation>
    <scope>NUCLEOTIDE SEQUENCE</scope>
    <source>
        <strain evidence="2">K274</strain>
    </source>
</reference>
<comment type="caution">
    <text evidence="2">The sequence shown here is derived from an EMBL/GenBank/DDBJ whole genome shotgun (WGS) entry which is preliminary data.</text>
</comment>